<reference evidence="1 2" key="1">
    <citation type="submission" date="2019-09" db="EMBL/GenBank/DDBJ databases">
        <title>Draft genome of the ectomycorrhizal ascomycete Sphaerosporella brunnea.</title>
        <authorList>
            <consortium name="DOE Joint Genome Institute"/>
            <person name="Benucci G.M."/>
            <person name="Marozzi G."/>
            <person name="Antonielli L."/>
            <person name="Sanchez S."/>
            <person name="Marco P."/>
            <person name="Wang X."/>
            <person name="Falini L.B."/>
            <person name="Barry K."/>
            <person name="Haridas S."/>
            <person name="Lipzen A."/>
            <person name="Labutti K."/>
            <person name="Grigoriev I.V."/>
            <person name="Murat C."/>
            <person name="Martin F."/>
            <person name="Albertini E."/>
            <person name="Donnini D."/>
            <person name="Bonito G."/>
        </authorList>
    </citation>
    <scope>NUCLEOTIDE SEQUENCE [LARGE SCALE GENOMIC DNA]</scope>
    <source>
        <strain evidence="1 2">Sb_GMNB300</strain>
    </source>
</reference>
<dbReference type="InParanoid" id="A0A5J5EZZ9"/>
<sequence length="171" mass="19113">MASLPFLIRREHLAQPIGNVKPHILLAKLAVTCGWMPARAAAATAAKARAPVVAPRAAPPHVALVLPGQQPVQLQQQPQPPLQHVQTLHDRQRLLHGHQVAIHRNQHDIAMMQEQLRDDMRECLENQEAISVVQNARDNVYLAQFKKLHVRGCTTHILRDTLTIDSSKLQP</sequence>
<comment type="caution">
    <text evidence="1">The sequence shown here is derived from an EMBL/GenBank/DDBJ whole genome shotgun (WGS) entry which is preliminary data.</text>
</comment>
<gene>
    <name evidence="1" type="ORF">FN846DRAFT_889425</name>
</gene>
<dbReference type="Proteomes" id="UP000326924">
    <property type="component" value="Unassembled WGS sequence"/>
</dbReference>
<protein>
    <submittedName>
        <fullName evidence="1">Uncharacterized protein</fullName>
    </submittedName>
</protein>
<evidence type="ECO:0000313" key="1">
    <source>
        <dbReference type="EMBL" id="KAA8908511.1"/>
    </source>
</evidence>
<dbReference type="EMBL" id="VXIS01000067">
    <property type="protein sequence ID" value="KAA8908511.1"/>
    <property type="molecule type" value="Genomic_DNA"/>
</dbReference>
<accession>A0A5J5EZZ9</accession>
<name>A0A5J5EZZ9_9PEZI</name>
<dbReference type="AlphaFoldDB" id="A0A5J5EZZ9"/>
<keyword evidence="2" id="KW-1185">Reference proteome</keyword>
<organism evidence="1 2">
    <name type="scientific">Sphaerosporella brunnea</name>
    <dbReference type="NCBI Taxonomy" id="1250544"/>
    <lineage>
        <taxon>Eukaryota</taxon>
        <taxon>Fungi</taxon>
        <taxon>Dikarya</taxon>
        <taxon>Ascomycota</taxon>
        <taxon>Pezizomycotina</taxon>
        <taxon>Pezizomycetes</taxon>
        <taxon>Pezizales</taxon>
        <taxon>Pyronemataceae</taxon>
        <taxon>Sphaerosporella</taxon>
    </lineage>
</organism>
<proteinExistence type="predicted"/>
<evidence type="ECO:0000313" key="2">
    <source>
        <dbReference type="Proteomes" id="UP000326924"/>
    </source>
</evidence>